<keyword evidence="11" id="KW-0325">Glycoprotein</keyword>
<comment type="similarity">
    <text evidence="3 12">Belongs to the glycosyltransferase 10 family.</text>
</comment>
<feature type="domain" description="Fucosyltransferase N-terminal" evidence="14">
    <location>
        <begin position="66"/>
        <end position="184"/>
    </location>
</feature>
<comment type="pathway">
    <text evidence="2">Protein modification; protein glycosylation.</text>
</comment>
<dbReference type="InterPro" id="IPR001503">
    <property type="entry name" value="Glyco_trans_10"/>
</dbReference>
<dbReference type="Pfam" id="PF00852">
    <property type="entry name" value="Glyco_transf_10"/>
    <property type="match status" value="1"/>
</dbReference>
<dbReference type="Gene3D" id="3.40.50.11660">
    <property type="entry name" value="Glycosyl transferase family 10, C-terminal domain"/>
    <property type="match status" value="1"/>
</dbReference>
<keyword evidence="6 12" id="KW-0812">Transmembrane</keyword>
<gene>
    <name evidence="15" type="ORF">MSPICULIGERA_LOCUS25762</name>
</gene>
<dbReference type="InterPro" id="IPR031481">
    <property type="entry name" value="Glyco_tran_10_N"/>
</dbReference>
<keyword evidence="4 12" id="KW-0328">Glycosyltransferase</keyword>
<dbReference type="SUPFAM" id="SSF53756">
    <property type="entry name" value="UDP-Glycosyltransferase/glycogen phosphorylase"/>
    <property type="match status" value="1"/>
</dbReference>
<evidence type="ECO:0000256" key="4">
    <source>
        <dbReference type="ARBA" id="ARBA00022676"/>
    </source>
</evidence>
<evidence type="ECO:0000256" key="5">
    <source>
        <dbReference type="ARBA" id="ARBA00022679"/>
    </source>
</evidence>
<feature type="domain" description="Fucosyltransferase C-terminal" evidence="13">
    <location>
        <begin position="216"/>
        <end position="392"/>
    </location>
</feature>
<evidence type="ECO:0000259" key="13">
    <source>
        <dbReference type="Pfam" id="PF00852"/>
    </source>
</evidence>
<keyword evidence="9 12" id="KW-0333">Golgi apparatus</keyword>
<dbReference type="EMBL" id="CATQJA010002710">
    <property type="protein sequence ID" value="CAJ0587808.1"/>
    <property type="molecule type" value="Genomic_DNA"/>
</dbReference>
<evidence type="ECO:0000256" key="12">
    <source>
        <dbReference type="RuleBase" id="RU003832"/>
    </source>
</evidence>
<evidence type="ECO:0000256" key="8">
    <source>
        <dbReference type="ARBA" id="ARBA00022989"/>
    </source>
</evidence>
<name>A0AA36DK17_9BILA</name>
<evidence type="ECO:0000259" key="14">
    <source>
        <dbReference type="Pfam" id="PF17039"/>
    </source>
</evidence>
<dbReference type="Proteomes" id="UP001177023">
    <property type="component" value="Unassembled WGS sequence"/>
</dbReference>
<dbReference type="GO" id="GO:0032580">
    <property type="term" value="C:Golgi cisterna membrane"/>
    <property type="evidence" value="ECO:0007669"/>
    <property type="project" value="UniProtKB-SubCell"/>
</dbReference>
<protein>
    <recommendedName>
        <fullName evidence="12">Fucosyltransferase</fullName>
        <ecNumber evidence="12">2.4.1.-</ecNumber>
    </recommendedName>
</protein>
<evidence type="ECO:0000256" key="7">
    <source>
        <dbReference type="ARBA" id="ARBA00022968"/>
    </source>
</evidence>
<sequence length="414" mass="47210">MASGPQSQRIQAARDIGCDPNLCDVLLSILCRGSFCPTARRLEKIKHLEKVWWRVSANSRPFSWNVTIVYYTKISDARRQPRWVSTSECAGVEPGSCIIHSNKSAAPEADALVFTPRYVVLQKSGKIRIEGVDIDPKTMRTRPEQLFVFAFMESPERFNSMHLPHDFFNATMTHLLDSDIEFSYRHRWVTREQAENEGIPFLPALDHTYLSGPPRNRTHFISGFISNMAAAPSGRSQILGHLAKLGKLSLFGGGGATKADKNKCGRFDEGCVRRVFEDSYFFLAMENSVCQDYVSEKYWDRADYASIPIMLSRNITNKQEMPEKAGIFLDDYHSLDAMVKYMDYLVAQPSEYAKYIDWKKDLMLIRRPNAANCALCRYVQSNPSPKTYEDVYDLYTETSNCQPKYGLKFLPGKS</sequence>
<keyword evidence="5 12" id="KW-0808">Transferase</keyword>
<dbReference type="InterPro" id="IPR055270">
    <property type="entry name" value="Glyco_tran_10_C"/>
</dbReference>
<reference evidence="15" key="1">
    <citation type="submission" date="2023-06" db="EMBL/GenBank/DDBJ databases">
        <authorList>
            <person name="Delattre M."/>
        </authorList>
    </citation>
    <scope>NUCLEOTIDE SEQUENCE</scope>
    <source>
        <strain evidence="15">AF72</strain>
    </source>
</reference>
<dbReference type="PANTHER" id="PTHR48438">
    <property type="entry name" value="ALPHA-(1,3)-FUCOSYLTRANSFERASE C-RELATED"/>
    <property type="match status" value="1"/>
</dbReference>
<keyword evidence="10" id="KW-0472">Membrane</keyword>
<dbReference type="InterPro" id="IPR038577">
    <property type="entry name" value="GT10-like_C_sf"/>
</dbReference>
<keyword evidence="16" id="KW-1185">Reference proteome</keyword>
<keyword evidence="7" id="KW-0735">Signal-anchor</keyword>
<feature type="non-terminal residue" evidence="15">
    <location>
        <position position="414"/>
    </location>
</feature>
<comment type="caution">
    <text evidence="15">The sequence shown here is derived from an EMBL/GenBank/DDBJ whole genome shotgun (WGS) entry which is preliminary data.</text>
</comment>
<evidence type="ECO:0000256" key="6">
    <source>
        <dbReference type="ARBA" id="ARBA00022692"/>
    </source>
</evidence>
<evidence type="ECO:0000313" key="16">
    <source>
        <dbReference type="Proteomes" id="UP001177023"/>
    </source>
</evidence>
<evidence type="ECO:0000256" key="11">
    <source>
        <dbReference type="ARBA" id="ARBA00023180"/>
    </source>
</evidence>
<evidence type="ECO:0000256" key="10">
    <source>
        <dbReference type="ARBA" id="ARBA00023136"/>
    </source>
</evidence>
<dbReference type="AlphaFoldDB" id="A0AA36DK17"/>
<dbReference type="GO" id="GO:0008417">
    <property type="term" value="F:fucosyltransferase activity"/>
    <property type="evidence" value="ECO:0007669"/>
    <property type="project" value="InterPro"/>
</dbReference>
<evidence type="ECO:0000313" key="15">
    <source>
        <dbReference type="EMBL" id="CAJ0587808.1"/>
    </source>
</evidence>
<evidence type="ECO:0000256" key="2">
    <source>
        <dbReference type="ARBA" id="ARBA00004922"/>
    </source>
</evidence>
<dbReference type="EC" id="2.4.1.-" evidence="12"/>
<proteinExistence type="inferred from homology"/>
<keyword evidence="8" id="KW-1133">Transmembrane helix</keyword>
<evidence type="ECO:0000256" key="9">
    <source>
        <dbReference type="ARBA" id="ARBA00023034"/>
    </source>
</evidence>
<evidence type="ECO:0000256" key="1">
    <source>
        <dbReference type="ARBA" id="ARBA00004447"/>
    </source>
</evidence>
<organism evidence="15 16">
    <name type="scientific">Mesorhabditis spiculigera</name>
    <dbReference type="NCBI Taxonomy" id="96644"/>
    <lineage>
        <taxon>Eukaryota</taxon>
        <taxon>Metazoa</taxon>
        <taxon>Ecdysozoa</taxon>
        <taxon>Nematoda</taxon>
        <taxon>Chromadorea</taxon>
        <taxon>Rhabditida</taxon>
        <taxon>Rhabditina</taxon>
        <taxon>Rhabditomorpha</taxon>
        <taxon>Rhabditoidea</taxon>
        <taxon>Rhabditidae</taxon>
        <taxon>Mesorhabditinae</taxon>
        <taxon>Mesorhabditis</taxon>
    </lineage>
</organism>
<dbReference type="PANTHER" id="PTHR48438:SF1">
    <property type="entry name" value="ALPHA-(1,3)-FUCOSYLTRANSFERASE C-RELATED"/>
    <property type="match status" value="1"/>
</dbReference>
<comment type="subcellular location">
    <subcellularLocation>
        <location evidence="1 12">Golgi apparatus</location>
        <location evidence="1 12">Golgi stack membrane</location>
        <topology evidence="1 12">Single-pass type II membrane protein</topology>
    </subcellularLocation>
</comment>
<evidence type="ECO:0000256" key="3">
    <source>
        <dbReference type="ARBA" id="ARBA00008919"/>
    </source>
</evidence>
<dbReference type="Pfam" id="PF17039">
    <property type="entry name" value="Glyco_tran_10_N"/>
    <property type="match status" value="1"/>
</dbReference>
<accession>A0AA36DK17</accession>